<comment type="caution">
    <text evidence="8">The sequence shown here is derived from an EMBL/GenBank/DDBJ whole genome shotgun (WGS) entry which is preliminary data.</text>
</comment>
<comment type="similarity">
    <text evidence="2 6">Belongs to the drug/metabolite transporter (DMT) superfamily. Plant drug/metabolite exporter (P-DME) (TC 2.A.7.4) family.</text>
</comment>
<organism evidence="8 9">
    <name type="scientific">Gossypium stocksii</name>
    <dbReference type="NCBI Taxonomy" id="47602"/>
    <lineage>
        <taxon>Eukaryota</taxon>
        <taxon>Viridiplantae</taxon>
        <taxon>Streptophyta</taxon>
        <taxon>Embryophyta</taxon>
        <taxon>Tracheophyta</taxon>
        <taxon>Spermatophyta</taxon>
        <taxon>Magnoliopsida</taxon>
        <taxon>eudicotyledons</taxon>
        <taxon>Gunneridae</taxon>
        <taxon>Pentapetalae</taxon>
        <taxon>rosids</taxon>
        <taxon>malvids</taxon>
        <taxon>Malvales</taxon>
        <taxon>Malvaceae</taxon>
        <taxon>Malvoideae</taxon>
        <taxon>Gossypium</taxon>
    </lineage>
</organism>
<dbReference type="SUPFAM" id="SSF103481">
    <property type="entry name" value="Multidrug resistance efflux transporter EmrE"/>
    <property type="match status" value="1"/>
</dbReference>
<dbReference type="PANTHER" id="PTHR31218">
    <property type="entry name" value="WAT1-RELATED PROTEIN"/>
    <property type="match status" value="1"/>
</dbReference>
<dbReference type="GO" id="GO:0022857">
    <property type="term" value="F:transmembrane transporter activity"/>
    <property type="evidence" value="ECO:0007669"/>
    <property type="project" value="InterPro"/>
</dbReference>
<keyword evidence="3 6" id="KW-0812">Transmembrane</keyword>
<keyword evidence="5 6" id="KW-0472">Membrane</keyword>
<dbReference type="Proteomes" id="UP000828251">
    <property type="component" value="Unassembled WGS sequence"/>
</dbReference>
<comment type="subcellular location">
    <subcellularLocation>
        <location evidence="1 6">Membrane</location>
        <topology evidence="1 6">Multi-pass membrane protein</topology>
    </subcellularLocation>
</comment>
<feature type="transmembrane region" description="Helical" evidence="6">
    <location>
        <begin position="114"/>
        <end position="135"/>
    </location>
</feature>
<sequence length="295" mass="32715">MGDQTPFSALSNVWDKVKPFLAIVSLQFGYAGMYIISLVSLKQGMSNFILCTYRHVVATIVIAPFAFILESTIRRKGNYQYMLTKEWKWSLLIVFYRPVLDQNLYHLGMMKTTATYSSAFVNMLPAITFILAMIFRLEKINLKKIYSVAKIIGTAITVVGAMVMTLYKGPIVDFIKSGGVAHHGNITESADKHWVTGIITLLILHVEDVPNRALSYSLEGLSLIMARGPGAWKLGWDSRLLAAAYSERGLVFLTSFSLLCMIITAALGTFVLAEKVYFGRVDFSILGAIITVSGL</sequence>
<dbReference type="EMBL" id="JAIQCV010000010">
    <property type="protein sequence ID" value="KAH1055301.1"/>
    <property type="molecule type" value="Genomic_DNA"/>
</dbReference>
<evidence type="ECO:0000256" key="6">
    <source>
        <dbReference type="RuleBase" id="RU363077"/>
    </source>
</evidence>
<evidence type="ECO:0000256" key="2">
    <source>
        <dbReference type="ARBA" id="ARBA00007635"/>
    </source>
</evidence>
<accession>A0A9D3UQ91</accession>
<dbReference type="GO" id="GO:0016020">
    <property type="term" value="C:membrane"/>
    <property type="evidence" value="ECO:0007669"/>
    <property type="project" value="UniProtKB-SubCell"/>
</dbReference>
<dbReference type="Pfam" id="PF00892">
    <property type="entry name" value="EamA"/>
    <property type="match status" value="1"/>
</dbReference>
<dbReference type="InterPro" id="IPR030184">
    <property type="entry name" value="WAT1-related"/>
</dbReference>
<proteinExistence type="inferred from homology"/>
<dbReference type="AlphaFoldDB" id="A0A9D3UQ91"/>
<gene>
    <name evidence="8" type="ORF">J1N35_033366</name>
</gene>
<keyword evidence="9" id="KW-1185">Reference proteome</keyword>
<dbReference type="OrthoDB" id="1728340at2759"/>
<name>A0A9D3UQ91_9ROSI</name>
<evidence type="ECO:0000256" key="5">
    <source>
        <dbReference type="ARBA" id="ARBA00023136"/>
    </source>
</evidence>
<keyword evidence="4 6" id="KW-1133">Transmembrane helix</keyword>
<feature type="transmembrane region" description="Helical" evidence="6">
    <location>
        <begin position="20"/>
        <end position="41"/>
    </location>
</feature>
<protein>
    <recommendedName>
        <fullName evidence="6">WAT1-related protein</fullName>
    </recommendedName>
</protein>
<feature type="transmembrane region" description="Helical" evidence="6">
    <location>
        <begin position="147"/>
        <end position="167"/>
    </location>
</feature>
<evidence type="ECO:0000256" key="4">
    <source>
        <dbReference type="ARBA" id="ARBA00022989"/>
    </source>
</evidence>
<evidence type="ECO:0000313" key="9">
    <source>
        <dbReference type="Proteomes" id="UP000828251"/>
    </source>
</evidence>
<dbReference type="InterPro" id="IPR037185">
    <property type="entry name" value="EmrE-like"/>
</dbReference>
<feature type="domain" description="EamA" evidence="7">
    <location>
        <begin position="22"/>
        <end position="160"/>
    </location>
</feature>
<evidence type="ECO:0000256" key="1">
    <source>
        <dbReference type="ARBA" id="ARBA00004141"/>
    </source>
</evidence>
<evidence type="ECO:0000313" key="8">
    <source>
        <dbReference type="EMBL" id="KAH1055301.1"/>
    </source>
</evidence>
<feature type="transmembrane region" description="Helical" evidence="6">
    <location>
        <begin position="53"/>
        <end position="73"/>
    </location>
</feature>
<reference evidence="8 9" key="1">
    <citation type="journal article" date="2021" name="Plant Biotechnol. J.">
        <title>Multi-omics assisted identification of the key and species-specific regulatory components of drought-tolerant mechanisms in Gossypium stocksii.</title>
        <authorList>
            <person name="Yu D."/>
            <person name="Ke L."/>
            <person name="Zhang D."/>
            <person name="Wu Y."/>
            <person name="Sun Y."/>
            <person name="Mei J."/>
            <person name="Sun J."/>
            <person name="Sun Y."/>
        </authorList>
    </citation>
    <scope>NUCLEOTIDE SEQUENCE [LARGE SCALE GENOMIC DNA]</scope>
    <source>
        <strain evidence="9">cv. E1</strain>
        <tissue evidence="8">Leaf</tissue>
    </source>
</reference>
<feature type="transmembrane region" description="Helical" evidence="6">
    <location>
        <begin position="250"/>
        <end position="273"/>
    </location>
</feature>
<dbReference type="InterPro" id="IPR000620">
    <property type="entry name" value="EamA_dom"/>
</dbReference>
<evidence type="ECO:0000256" key="3">
    <source>
        <dbReference type="ARBA" id="ARBA00022692"/>
    </source>
</evidence>
<evidence type="ECO:0000259" key="7">
    <source>
        <dbReference type="Pfam" id="PF00892"/>
    </source>
</evidence>